<comment type="caution">
    <text evidence="1">The sequence shown here is derived from an EMBL/GenBank/DDBJ whole genome shotgun (WGS) entry which is preliminary data.</text>
</comment>
<gene>
    <name evidence="1" type="ORF">C5F51_10430</name>
</gene>
<keyword evidence="2" id="KW-1185">Reference proteome</keyword>
<reference evidence="1 2" key="1">
    <citation type="submission" date="2018-02" db="EMBL/GenBank/DDBJ databases">
        <title>8 Nocardia nova and 1 Nocardia cyriacigeorgica strain used for evolution to TMP-SMX.</title>
        <authorList>
            <person name="Mehta H."/>
            <person name="Weng J."/>
            <person name="Shamoo Y."/>
        </authorList>
    </citation>
    <scope>NUCLEOTIDE SEQUENCE [LARGE SCALE GENOMIC DNA]</scope>
    <source>
        <strain evidence="1 2">BAA2227</strain>
    </source>
</reference>
<dbReference type="AlphaFoldDB" id="A0A2S6A979"/>
<organism evidence="1 2">
    <name type="scientific">Nocardia nova</name>
    <dbReference type="NCBI Taxonomy" id="37330"/>
    <lineage>
        <taxon>Bacteria</taxon>
        <taxon>Bacillati</taxon>
        <taxon>Actinomycetota</taxon>
        <taxon>Actinomycetes</taxon>
        <taxon>Mycobacteriales</taxon>
        <taxon>Nocardiaceae</taxon>
        <taxon>Nocardia</taxon>
    </lineage>
</organism>
<evidence type="ECO:0000313" key="1">
    <source>
        <dbReference type="EMBL" id="PPJ29874.1"/>
    </source>
</evidence>
<evidence type="ECO:0000313" key="2">
    <source>
        <dbReference type="Proteomes" id="UP000238356"/>
    </source>
</evidence>
<proteinExistence type="predicted"/>
<name>A0A2S6A979_9NOCA</name>
<protein>
    <submittedName>
        <fullName evidence="1">Uncharacterized protein</fullName>
    </submittedName>
</protein>
<accession>A0A2S6A979</accession>
<sequence>MMQSLLPVMAQFARSGMTGSRLMIGVLLSTLPNAAAVLPVGIGSVKLVGVAEPGLSGAAVASGVSGTTAAVAGEMTARGAAPSNAAAQRK</sequence>
<dbReference type="Proteomes" id="UP000238356">
    <property type="component" value="Unassembled WGS sequence"/>
</dbReference>
<dbReference type="EMBL" id="PSZD01000005">
    <property type="protein sequence ID" value="PPJ29874.1"/>
    <property type="molecule type" value="Genomic_DNA"/>
</dbReference>